<dbReference type="EMBL" id="CAXLJL010000933">
    <property type="protein sequence ID" value="CAL5141877.1"/>
    <property type="molecule type" value="Genomic_DNA"/>
</dbReference>
<organism evidence="2 3">
    <name type="scientific">Calicophoron daubneyi</name>
    <name type="common">Rumen fluke</name>
    <name type="synonym">Paramphistomum daubneyi</name>
    <dbReference type="NCBI Taxonomy" id="300641"/>
    <lineage>
        <taxon>Eukaryota</taxon>
        <taxon>Metazoa</taxon>
        <taxon>Spiralia</taxon>
        <taxon>Lophotrochozoa</taxon>
        <taxon>Platyhelminthes</taxon>
        <taxon>Trematoda</taxon>
        <taxon>Digenea</taxon>
        <taxon>Plagiorchiida</taxon>
        <taxon>Pronocephalata</taxon>
        <taxon>Paramphistomoidea</taxon>
        <taxon>Paramphistomidae</taxon>
        <taxon>Calicophoron</taxon>
    </lineage>
</organism>
<gene>
    <name evidence="2" type="ORF">CDAUBV1_LOCUS17177</name>
</gene>
<dbReference type="AlphaFoldDB" id="A0AAV2TWV9"/>
<evidence type="ECO:0000313" key="2">
    <source>
        <dbReference type="EMBL" id="CAL5141877.1"/>
    </source>
</evidence>
<feature type="region of interest" description="Disordered" evidence="1">
    <location>
        <begin position="144"/>
        <end position="167"/>
    </location>
</feature>
<accession>A0AAV2TWV9</accession>
<comment type="caution">
    <text evidence="2">The sequence shown here is derived from an EMBL/GenBank/DDBJ whole genome shotgun (WGS) entry which is preliminary data.</text>
</comment>
<evidence type="ECO:0000313" key="3">
    <source>
        <dbReference type="Proteomes" id="UP001497525"/>
    </source>
</evidence>
<evidence type="ECO:0000256" key="1">
    <source>
        <dbReference type="SAM" id="MobiDB-lite"/>
    </source>
</evidence>
<proteinExistence type="predicted"/>
<name>A0AAV2TWV9_CALDB</name>
<sequence length="167" mass="19275">MRTIFQTDRFLTKFKKEEDILRERNDKIVGTSKILGFETFIFQPQNCEEKTADGEKRLPAVPSSYRASELSKKPTLFSETTLSHSSAERCRKNCNITKTKGFPTNFHGHAHDQLNKRKTPNSLGIIKWMRVPGIMILKKNESLSHGNLKRRSRETVPITNSRRNKSI</sequence>
<dbReference type="Proteomes" id="UP001497525">
    <property type="component" value="Unassembled WGS sequence"/>
</dbReference>
<protein>
    <submittedName>
        <fullName evidence="2">Uncharacterized protein</fullName>
    </submittedName>
</protein>
<reference evidence="2" key="1">
    <citation type="submission" date="2024-06" db="EMBL/GenBank/DDBJ databases">
        <authorList>
            <person name="Liu X."/>
            <person name="Lenzi L."/>
            <person name="Haldenby T S."/>
            <person name="Uol C."/>
        </authorList>
    </citation>
    <scope>NUCLEOTIDE SEQUENCE</scope>
</reference>